<dbReference type="AlphaFoldDB" id="A0A1L6ZD73"/>
<name>A0A1L6ZD73_BACIA</name>
<dbReference type="GO" id="GO:0004518">
    <property type="term" value="F:nuclease activity"/>
    <property type="evidence" value="ECO:0007669"/>
    <property type="project" value="UniProtKB-KW"/>
</dbReference>
<dbReference type="Gene3D" id="3.40.1350.10">
    <property type="match status" value="1"/>
</dbReference>
<dbReference type="InterPro" id="IPR011856">
    <property type="entry name" value="tRNA_endonuc-like_dom_sf"/>
</dbReference>
<accession>A0A1L6ZD73</accession>
<feature type="domain" description="VRR-NUC" evidence="4">
    <location>
        <begin position="5"/>
        <end position="85"/>
    </location>
</feature>
<dbReference type="GO" id="GO:0016788">
    <property type="term" value="F:hydrolase activity, acting on ester bonds"/>
    <property type="evidence" value="ECO:0007669"/>
    <property type="project" value="InterPro"/>
</dbReference>
<evidence type="ECO:0000259" key="4">
    <source>
        <dbReference type="SMART" id="SM00990"/>
    </source>
</evidence>
<dbReference type="RefSeq" id="WP_075621282.1">
    <property type="nucleotide sequence ID" value="NZ_CP015607.1"/>
</dbReference>
<dbReference type="Proteomes" id="UP000185426">
    <property type="component" value="Chromosome"/>
</dbReference>
<dbReference type="GO" id="GO:0003676">
    <property type="term" value="F:nucleic acid binding"/>
    <property type="evidence" value="ECO:0007669"/>
    <property type="project" value="InterPro"/>
</dbReference>
<proteinExistence type="predicted"/>
<reference evidence="5 6" key="1">
    <citation type="submission" date="2016-05" db="EMBL/GenBank/DDBJ databases">
        <title>Complete Genome and Methylome Analysis of Psychrotrophic Bacterial Isolates from Antarctic Lake Untersee.</title>
        <authorList>
            <person name="Fomenkov A."/>
            <person name="Akimov V.N."/>
            <person name="Vasilyeva L.V."/>
            <person name="Andersen D."/>
            <person name="Vincze T."/>
            <person name="Roberts R.J."/>
        </authorList>
    </citation>
    <scope>NUCLEOTIDE SEQUENCE [LARGE SCALE GENOMIC DNA]</scope>
    <source>
        <strain evidence="5 6">U14-5</strain>
    </source>
</reference>
<keyword evidence="3" id="KW-0378">Hydrolase</keyword>
<dbReference type="EMBL" id="CP015607">
    <property type="protein sequence ID" value="APT44464.1"/>
    <property type="molecule type" value="Genomic_DNA"/>
</dbReference>
<comment type="cofactor">
    <cofactor evidence="1">
        <name>Mg(2+)</name>
        <dbReference type="ChEBI" id="CHEBI:18420"/>
    </cofactor>
</comment>
<evidence type="ECO:0000256" key="3">
    <source>
        <dbReference type="ARBA" id="ARBA00022801"/>
    </source>
</evidence>
<evidence type="ECO:0000256" key="2">
    <source>
        <dbReference type="ARBA" id="ARBA00022722"/>
    </source>
</evidence>
<evidence type="ECO:0000313" key="5">
    <source>
        <dbReference type="EMBL" id="APT44464.1"/>
    </source>
</evidence>
<dbReference type="InterPro" id="IPR014883">
    <property type="entry name" value="VRR_NUC"/>
</dbReference>
<keyword evidence="2" id="KW-0540">Nuclease</keyword>
<evidence type="ECO:0000313" key="6">
    <source>
        <dbReference type="Proteomes" id="UP000185426"/>
    </source>
</evidence>
<sequence length="98" mass="11252">MTKVTREKDIERYLREQVKRIKGVAYKFESPGNIGVPDRLVLLPGGKVYFVELKASGRKPRPTQIRQQKRIKDLGNEVYVIDSFVGVDVFISKCEGRI</sequence>
<evidence type="ECO:0000256" key="1">
    <source>
        <dbReference type="ARBA" id="ARBA00001946"/>
    </source>
</evidence>
<protein>
    <submittedName>
        <fullName evidence="5">Nuclease</fullName>
    </submittedName>
</protein>
<dbReference type="SMART" id="SM00990">
    <property type="entry name" value="VRR_NUC"/>
    <property type="match status" value="1"/>
</dbReference>
<gene>
    <name evidence="5" type="ORF">BSA145_00095</name>
</gene>
<organism evidence="5 6">
    <name type="scientific">Bacillus safensis</name>
    <dbReference type="NCBI Taxonomy" id="561879"/>
    <lineage>
        <taxon>Bacteria</taxon>
        <taxon>Bacillati</taxon>
        <taxon>Bacillota</taxon>
        <taxon>Bacilli</taxon>
        <taxon>Bacillales</taxon>
        <taxon>Bacillaceae</taxon>
        <taxon>Bacillus</taxon>
    </lineage>
</organism>